<evidence type="ECO:0000313" key="2">
    <source>
        <dbReference type="EMBL" id="OAG09032.1"/>
    </source>
</evidence>
<gene>
    <name evidence="2" type="ORF">CC84DRAFT_600755</name>
</gene>
<dbReference type="AlphaFoldDB" id="A0A177CQ16"/>
<dbReference type="InParanoid" id="A0A177CQ16"/>
<protein>
    <submittedName>
        <fullName evidence="2">Uncharacterized protein</fullName>
    </submittedName>
</protein>
<feature type="region of interest" description="Disordered" evidence="1">
    <location>
        <begin position="65"/>
        <end position="97"/>
    </location>
</feature>
<dbReference type="RefSeq" id="XP_018039397.1">
    <property type="nucleotide sequence ID" value="XM_018186840.1"/>
</dbReference>
<dbReference type="Proteomes" id="UP000077069">
    <property type="component" value="Unassembled WGS sequence"/>
</dbReference>
<evidence type="ECO:0000313" key="3">
    <source>
        <dbReference type="Proteomes" id="UP000077069"/>
    </source>
</evidence>
<keyword evidence="3" id="KW-1185">Reference proteome</keyword>
<feature type="compositionally biased region" description="Polar residues" evidence="1">
    <location>
        <begin position="65"/>
        <end position="77"/>
    </location>
</feature>
<sequence>MQMRPTPPQRHRVPPPLTHPLCRLPARALLRPLLRPLACRAPPARRRRPPSCTPAAPARRTRWIVTSATVPQAAQRSTRARKQTAHQSVPCKPARPHAQGRRRAACPVWAAPPLWPLSPVHTAPSTATCPMPPLRLPRPALRFPPCRRAPSCARMTLTAYA</sequence>
<accession>A0A177CQ16</accession>
<evidence type="ECO:0000256" key="1">
    <source>
        <dbReference type="SAM" id="MobiDB-lite"/>
    </source>
</evidence>
<dbReference type="EMBL" id="KV441550">
    <property type="protein sequence ID" value="OAG09032.1"/>
    <property type="molecule type" value="Genomic_DNA"/>
</dbReference>
<proteinExistence type="predicted"/>
<name>A0A177CQ16_9PLEO</name>
<dbReference type="GeneID" id="28770326"/>
<organism evidence="2 3">
    <name type="scientific">Paraphaeosphaeria sporulosa</name>
    <dbReference type="NCBI Taxonomy" id="1460663"/>
    <lineage>
        <taxon>Eukaryota</taxon>
        <taxon>Fungi</taxon>
        <taxon>Dikarya</taxon>
        <taxon>Ascomycota</taxon>
        <taxon>Pezizomycotina</taxon>
        <taxon>Dothideomycetes</taxon>
        <taxon>Pleosporomycetidae</taxon>
        <taxon>Pleosporales</taxon>
        <taxon>Massarineae</taxon>
        <taxon>Didymosphaeriaceae</taxon>
        <taxon>Paraphaeosphaeria</taxon>
    </lineage>
</organism>
<reference evidence="2 3" key="1">
    <citation type="submission" date="2016-05" db="EMBL/GenBank/DDBJ databases">
        <title>Comparative analysis of secretome profiles of manganese(II)-oxidizing ascomycete fungi.</title>
        <authorList>
            <consortium name="DOE Joint Genome Institute"/>
            <person name="Zeiner C.A."/>
            <person name="Purvine S.O."/>
            <person name="Zink E.M."/>
            <person name="Wu S."/>
            <person name="Pasa-Tolic L."/>
            <person name="Chaput D.L."/>
            <person name="Haridas S."/>
            <person name="Grigoriev I.V."/>
            <person name="Santelli C.M."/>
            <person name="Hansel C.M."/>
        </authorList>
    </citation>
    <scope>NUCLEOTIDE SEQUENCE [LARGE SCALE GENOMIC DNA]</scope>
    <source>
        <strain evidence="2 3">AP3s5-JAC2a</strain>
    </source>
</reference>